<keyword evidence="7" id="KW-1185">Reference proteome</keyword>
<dbReference type="SUPFAM" id="SSF52540">
    <property type="entry name" value="P-loop containing nucleoside triphosphate hydrolases"/>
    <property type="match status" value="1"/>
</dbReference>
<keyword evidence="2" id="KW-0677">Repeat</keyword>
<dbReference type="InterPro" id="IPR036322">
    <property type="entry name" value="WD40_repeat_dom_sf"/>
</dbReference>
<feature type="repeat" description="WD" evidence="3">
    <location>
        <begin position="1029"/>
        <end position="1069"/>
    </location>
</feature>
<dbReference type="PROSITE" id="PS50294">
    <property type="entry name" value="WD_REPEATS_REGION"/>
    <property type="match status" value="9"/>
</dbReference>
<name>A0AAD6VDY2_9AGAR</name>
<dbReference type="FunFam" id="2.130.10.10:FF:000228">
    <property type="entry name" value="COMPASS-like H3K4 histone methylase component WDR5A"/>
    <property type="match status" value="1"/>
</dbReference>
<dbReference type="InterPro" id="IPR027417">
    <property type="entry name" value="P-loop_NTPase"/>
</dbReference>
<evidence type="ECO:0000256" key="3">
    <source>
        <dbReference type="PROSITE-ProRule" id="PRU00221"/>
    </source>
</evidence>
<dbReference type="InterPro" id="IPR056884">
    <property type="entry name" value="NPHP3-like_N"/>
</dbReference>
<dbReference type="SUPFAM" id="SSF50978">
    <property type="entry name" value="WD40 repeat-like"/>
    <property type="match status" value="2"/>
</dbReference>
<dbReference type="InterPro" id="IPR020472">
    <property type="entry name" value="WD40_PAC1"/>
</dbReference>
<dbReference type="InterPro" id="IPR015943">
    <property type="entry name" value="WD40/YVTN_repeat-like_dom_sf"/>
</dbReference>
<dbReference type="EMBL" id="JARJCW010000029">
    <property type="protein sequence ID" value="KAJ7210177.1"/>
    <property type="molecule type" value="Genomic_DNA"/>
</dbReference>
<feature type="repeat" description="WD" evidence="3">
    <location>
        <begin position="1286"/>
        <end position="1327"/>
    </location>
</feature>
<feature type="repeat" description="WD" evidence="3">
    <location>
        <begin position="900"/>
        <end position="941"/>
    </location>
</feature>
<dbReference type="InterPro" id="IPR035892">
    <property type="entry name" value="C2_domain_sf"/>
</dbReference>
<proteinExistence type="predicted"/>
<sequence length="1420" mass="154589">MEQTYTLLIASAGDVVWDAGAFSREPKLYATSRVDYGPPSKTPSSPRGLNPNWNFYLDISCLSTSTITFQLHQEHMHILGHEDTLIGECKIGFEELLHQSSVGEVNLHLMADGNTSAQLRVRLQSPTTATTGATDAIQMLAAGLSGSRPGLGAVPGVVDAGAAAAQSSLASSIGACIGRIDALIQLGDKIAPAHPYISLAWNALTSVYKALKQQHDMDEEVVHLVQTMLDVYSFNEEVNFVEDKNKVLANTLLVIAQKTRECANFVHLYIQHGFAERTVRTIFLNEHQSMINNLAGEMVRLKESFDHAVGTQTLSHTTKILATTKHLEGTGLIEKLRHISYDASLRSECLEGTRQALLDELSQWATSPSDRNILWLSGVAGSGKSCIATSLSQLFRQQQCLGAFIFFTRNNVANSNPAAVLQTLAYKLAQFNTHIRRAISAAIGQNPDILDAPIRTQFETLLRGPLLTTEPYINKSVVIIIDALDECSDPAWRTALASLIADMLSTLPSVYRFLVTSRPEVDIRGRFKGKVHSRHLSISAAETGTDIMLYIQERLKEVQVQGTGIPKEWPGESAIQQLAIYAGGLFIWAATACNYIQASRPQRRLKNLVAHDFKGDNRLDEMYTTALRGSGDWTGDDDFEKDTHAILGCIVLAKAPLRDVAIDSLLSLDSGTASEVLGQLGCVIHRDGNGNAQVLHASFSDYLLTAERSGSHPWNIRERLHHHSLALGCFHVLSHQLHFNICGLQDSHLLNSEVPALPTVLGALSPELCYASQYWGDHYHDAEASETLASHVQQLLEVNFLHWLEVISLLGKVQTANKVLETVQKRAAGGHLGLLLNDARRFLDVSSPVIAQSAPHIYVSALAFAPKLSMVRKNYGHRFQYVLRHNTPLDKSWTPLQKTLTGHTETVRSIAFSPNGRQMVSGSDDETIRIWDTVTGAQVGEPLKGHSNRVTAVAFSPDGRNIASGAADRTIRIWDSESGVGVGKPLTGHSYTVSSVAFSPDGRKILSGSYDQTIRIWDSETGALLAEPFKGHSTPVRSVAFSPDGQQIVSASHNIICLWDSKTGEPLRDLWTGDHDQWAQSVTFSPNGRQIAAGITYSLHLWDLATGELRANPLPQHHDIINSVAFSPDGRWIASGSCGGTVCLWDSETLAPVGEPLTRHRTSVEAVAFSPDGRQFASGSDDRTICIWDSETAATVGPPLTGHRDVVSSVAFSPDGRQIVSGSGDTTIQVSEAVSGERVGELLTGHSDQVTSVAFSPDGKQIVSGSYDSTIRIWDSETGAPVGEPLTGHHHRVQSVAFSPDGKRIVSGSSDTTIRIWDSETGTQVGQPLTGHDDCVHSVAFSPDGRHIVSGSQDHTIRIWDSKTGEAVGEPLEGHTTWVSSVTFSPDDQKSGGRAFDRAQQRNLLSGLLPRWETNRFRLE</sequence>
<reference evidence="6" key="1">
    <citation type="submission" date="2023-03" db="EMBL/GenBank/DDBJ databases">
        <title>Massive genome expansion in bonnet fungi (Mycena s.s.) driven by repeated elements and novel gene families across ecological guilds.</title>
        <authorList>
            <consortium name="Lawrence Berkeley National Laboratory"/>
            <person name="Harder C.B."/>
            <person name="Miyauchi S."/>
            <person name="Viragh M."/>
            <person name="Kuo A."/>
            <person name="Thoen E."/>
            <person name="Andreopoulos B."/>
            <person name="Lu D."/>
            <person name="Skrede I."/>
            <person name="Drula E."/>
            <person name="Henrissat B."/>
            <person name="Morin E."/>
            <person name="Kohler A."/>
            <person name="Barry K."/>
            <person name="LaButti K."/>
            <person name="Morin E."/>
            <person name="Salamov A."/>
            <person name="Lipzen A."/>
            <person name="Mereny Z."/>
            <person name="Hegedus B."/>
            <person name="Baldrian P."/>
            <person name="Stursova M."/>
            <person name="Weitz H."/>
            <person name="Taylor A."/>
            <person name="Grigoriev I.V."/>
            <person name="Nagy L.G."/>
            <person name="Martin F."/>
            <person name="Kauserud H."/>
        </authorList>
    </citation>
    <scope>NUCLEOTIDE SEQUENCE</scope>
    <source>
        <strain evidence="6">9144</strain>
    </source>
</reference>
<dbReference type="Gene3D" id="3.40.50.300">
    <property type="entry name" value="P-loop containing nucleotide triphosphate hydrolases"/>
    <property type="match status" value="1"/>
</dbReference>
<evidence type="ECO:0000259" key="4">
    <source>
        <dbReference type="PROSITE" id="PS50004"/>
    </source>
</evidence>
<dbReference type="PANTHER" id="PTHR22847">
    <property type="entry name" value="WD40 REPEAT PROTEIN"/>
    <property type="match status" value="1"/>
</dbReference>
<dbReference type="PANTHER" id="PTHR22847:SF637">
    <property type="entry name" value="WD REPEAT DOMAIN 5B"/>
    <property type="match status" value="1"/>
</dbReference>
<evidence type="ECO:0000256" key="2">
    <source>
        <dbReference type="ARBA" id="ARBA00022737"/>
    </source>
</evidence>
<feature type="repeat" description="WD" evidence="3">
    <location>
        <begin position="1243"/>
        <end position="1284"/>
    </location>
</feature>
<dbReference type="InterPro" id="IPR000008">
    <property type="entry name" value="C2_dom"/>
</dbReference>
<keyword evidence="1 3" id="KW-0853">WD repeat</keyword>
<feature type="repeat" description="WD" evidence="3">
    <location>
        <begin position="1114"/>
        <end position="1155"/>
    </location>
</feature>
<dbReference type="CDD" id="cd00030">
    <property type="entry name" value="C2"/>
    <property type="match status" value="1"/>
</dbReference>
<feature type="repeat" description="WD" evidence="3">
    <location>
        <begin position="1329"/>
        <end position="1370"/>
    </location>
</feature>
<dbReference type="Proteomes" id="UP001219525">
    <property type="component" value="Unassembled WGS sequence"/>
</dbReference>
<dbReference type="Pfam" id="PF00400">
    <property type="entry name" value="WD40"/>
    <property type="match status" value="11"/>
</dbReference>
<dbReference type="PROSITE" id="PS00678">
    <property type="entry name" value="WD_REPEATS_1"/>
    <property type="match status" value="5"/>
</dbReference>
<feature type="domain" description="NACHT" evidence="5">
    <location>
        <begin position="372"/>
        <end position="519"/>
    </location>
</feature>
<dbReference type="CDD" id="cd00200">
    <property type="entry name" value="WD40"/>
    <property type="match status" value="2"/>
</dbReference>
<feature type="repeat" description="WD" evidence="3">
    <location>
        <begin position="1157"/>
        <end position="1198"/>
    </location>
</feature>
<dbReference type="InterPro" id="IPR001680">
    <property type="entry name" value="WD40_rpt"/>
</dbReference>
<dbReference type="Pfam" id="PF24883">
    <property type="entry name" value="NPHP3_N"/>
    <property type="match status" value="1"/>
</dbReference>
<feature type="repeat" description="WD" evidence="3">
    <location>
        <begin position="943"/>
        <end position="979"/>
    </location>
</feature>
<dbReference type="PROSITE" id="PS50004">
    <property type="entry name" value="C2"/>
    <property type="match status" value="1"/>
</dbReference>
<dbReference type="SMART" id="SM00320">
    <property type="entry name" value="WD40"/>
    <property type="match status" value="11"/>
</dbReference>
<dbReference type="GO" id="GO:0035097">
    <property type="term" value="C:histone methyltransferase complex"/>
    <property type="evidence" value="ECO:0007669"/>
    <property type="project" value="UniProtKB-ARBA"/>
</dbReference>
<dbReference type="SUPFAM" id="SSF49562">
    <property type="entry name" value="C2 domain (Calcium/lipid-binding domain, CaLB)"/>
    <property type="match status" value="1"/>
</dbReference>
<feature type="repeat" description="WD" evidence="3">
    <location>
        <begin position="986"/>
        <end position="1027"/>
    </location>
</feature>
<accession>A0AAD6VDY2</accession>
<dbReference type="Gene3D" id="2.130.10.10">
    <property type="entry name" value="YVTN repeat-like/Quinoprotein amine dehydrogenase"/>
    <property type="match status" value="5"/>
</dbReference>
<feature type="repeat" description="WD" evidence="3">
    <location>
        <begin position="1200"/>
        <end position="1241"/>
    </location>
</feature>
<evidence type="ECO:0000256" key="1">
    <source>
        <dbReference type="ARBA" id="ARBA00022574"/>
    </source>
</evidence>
<dbReference type="PRINTS" id="PR00320">
    <property type="entry name" value="GPROTEINBRPT"/>
</dbReference>
<evidence type="ECO:0000259" key="5">
    <source>
        <dbReference type="PROSITE" id="PS50837"/>
    </source>
</evidence>
<dbReference type="Gene3D" id="2.60.40.150">
    <property type="entry name" value="C2 domain"/>
    <property type="match status" value="1"/>
</dbReference>
<feature type="domain" description="C2" evidence="4">
    <location>
        <begin position="1"/>
        <end position="106"/>
    </location>
</feature>
<dbReference type="PROSITE" id="PS50082">
    <property type="entry name" value="WD_REPEATS_2"/>
    <property type="match status" value="10"/>
</dbReference>
<dbReference type="InterPro" id="IPR019775">
    <property type="entry name" value="WD40_repeat_CS"/>
</dbReference>
<protein>
    <submittedName>
        <fullName evidence="6">WD40-repeat-containing domain protein</fullName>
    </submittedName>
</protein>
<gene>
    <name evidence="6" type="ORF">GGX14DRAFT_565964</name>
</gene>
<evidence type="ECO:0000313" key="7">
    <source>
        <dbReference type="Proteomes" id="UP001219525"/>
    </source>
</evidence>
<evidence type="ECO:0000313" key="6">
    <source>
        <dbReference type="EMBL" id="KAJ7210177.1"/>
    </source>
</evidence>
<comment type="caution">
    <text evidence="6">The sequence shown here is derived from an EMBL/GenBank/DDBJ whole genome shotgun (WGS) entry which is preliminary data.</text>
</comment>
<dbReference type="InterPro" id="IPR007111">
    <property type="entry name" value="NACHT_NTPase"/>
</dbReference>
<dbReference type="PROSITE" id="PS50837">
    <property type="entry name" value="NACHT"/>
    <property type="match status" value="1"/>
</dbReference>
<organism evidence="6 7">
    <name type="scientific">Mycena pura</name>
    <dbReference type="NCBI Taxonomy" id="153505"/>
    <lineage>
        <taxon>Eukaryota</taxon>
        <taxon>Fungi</taxon>
        <taxon>Dikarya</taxon>
        <taxon>Basidiomycota</taxon>
        <taxon>Agaricomycotina</taxon>
        <taxon>Agaricomycetes</taxon>
        <taxon>Agaricomycetidae</taxon>
        <taxon>Agaricales</taxon>
        <taxon>Marasmiineae</taxon>
        <taxon>Mycenaceae</taxon>
        <taxon>Mycena</taxon>
    </lineage>
</organism>